<dbReference type="Pfam" id="PF10327">
    <property type="entry name" value="7TM_GPCR_Sri"/>
    <property type="match status" value="1"/>
</dbReference>
<evidence type="ECO:0000256" key="1">
    <source>
        <dbReference type="SAM" id="Phobius"/>
    </source>
</evidence>
<protein>
    <recommendedName>
        <fullName evidence="4">G-protein coupled receptors family 1 profile domain-containing protein</fullName>
    </recommendedName>
</protein>
<evidence type="ECO:0000313" key="2">
    <source>
        <dbReference type="EMBL" id="EFO88743.1"/>
    </source>
</evidence>
<accession>E3M1S2</accession>
<dbReference type="InterPro" id="IPR019429">
    <property type="entry name" value="7TM_GPCR_serpentine_rcpt_Sri"/>
</dbReference>
<keyword evidence="1" id="KW-1133">Transmembrane helix</keyword>
<keyword evidence="3" id="KW-1185">Reference proteome</keyword>
<keyword evidence="1" id="KW-0812">Transmembrane</keyword>
<dbReference type="PANTHER" id="PTHR45830">
    <property type="entry name" value="SERPENTINE RECEPTOR, CLASS I"/>
    <property type="match status" value="1"/>
</dbReference>
<feature type="transmembrane region" description="Helical" evidence="1">
    <location>
        <begin position="142"/>
        <end position="168"/>
    </location>
</feature>
<dbReference type="Proteomes" id="UP000008281">
    <property type="component" value="Unassembled WGS sequence"/>
</dbReference>
<dbReference type="OrthoDB" id="5869954at2759"/>
<evidence type="ECO:0008006" key="4">
    <source>
        <dbReference type="Google" id="ProtNLM"/>
    </source>
</evidence>
<name>E3M1S2_CAERE</name>
<feature type="transmembrane region" description="Helical" evidence="1">
    <location>
        <begin position="12"/>
        <end position="34"/>
    </location>
</feature>
<feature type="transmembrane region" description="Helical" evidence="1">
    <location>
        <begin position="189"/>
        <end position="215"/>
    </location>
</feature>
<organism evidence="3">
    <name type="scientific">Caenorhabditis remanei</name>
    <name type="common">Caenorhabditis vulgaris</name>
    <dbReference type="NCBI Taxonomy" id="31234"/>
    <lineage>
        <taxon>Eukaryota</taxon>
        <taxon>Metazoa</taxon>
        <taxon>Ecdysozoa</taxon>
        <taxon>Nematoda</taxon>
        <taxon>Chromadorea</taxon>
        <taxon>Rhabditida</taxon>
        <taxon>Rhabditina</taxon>
        <taxon>Rhabditomorpha</taxon>
        <taxon>Rhabditoidea</taxon>
        <taxon>Rhabditidae</taxon>
        <taxon>Peloderinae</taxon>
        <taxon>Caenorhabditis</taxon>
    </lineage>
</organism>
<keyword evidence="1" id="KW-0472">Membrane</keyword>
<dbReference type="PANTHER" id="PTHR45830:SF3">
    <property type="entry name" value="G PROTEIN-COUPLED RECEPTOR-RELATED"/>
    <property type="match status" value="1"/>
</dbReference>
<proteinExistence type="predicted"/>
<dbReference type="EMBL" id="DS268421">
    <property type="protein sequence ID" value="EFO88743.1"/>
    <property type="molecule type" value="Genomic_DNA"/>
</dbReference>
<dbReference type="HOGENOM" id="CLU_067919_1_0_1"/>
<dbReference type="eggNOG" id="ENOG502TJM3">
    <property type="taxonomic scope" value="Eukaryota"/>
</dbReference>
<dbReference type="InParanoid" id="E3M1S2"/>
<feature type="transmembrane region" description="Helical" evidence="1">
    <location>
        <begin position="80"/>
        <end position="100"/>
    </location>
</feature>
<gene>
    <name evidence="2" type="ORF">CRE_06610</name>
</gene>
<evidence type="ECO:0000313" key="3">
    <source>
        <dbReference type="Proteomes" id="UP000008281"/>
    </source>
</evidence>
<sequence>MCFLLDFHLTCLMQPVPLVPIIAGYTVGILAEWFDISAHFSVLITMFITAAQMECLILCFEKKHQAIATALNVHVLPKSLEMFCYFLCMICPVIICFWFNTIHISKEEQWNYIETYPQNLREYSEGFRRIPNFVVYMNTLNIVLILICVISGGVTLILLFLIFMVDIFKMMYQLKPRISKHNYEKHIEAIRTLTVQLATSSLCLGPPCILMIIVLCGVDQTQFLTELCIACITAHSSANTISLLIFFPPFRKFVLTNLRW</sequence>
<feature type="transmembrane region" description="Helical" evidence="1">
    <location>
        <begin position="227"/>
        <end position="250"/>
    </location>
</feature>
<reference evidence="2" key="1">
    <citation type="submission" date="2007-07" db="EMBL/GenBank/DDBJ databases">
        <title>PCAP assembly of the Caenorhabditis remanei genome.</title>
        <authorList>
            <consortium name="The Caenorhabditis remanei Sequencing Consortium"/>
            <person name="Wilson R.K."/>
        </authorList>
    </citation>
    <scope>NUCLEOTIDE SEQUENCE [LARGE SCALE GENOMIC DNA]</scope>
    <source>
        <strain evidence="2">PB4641</strain>
    </source>
</reference>
<feature type="transmembrane region" description="Helical" evidence="1">
    <location>
        <begin position="40"/>
        <end position="60"/>
    </location>
</feature>
<dbReference type="AlphaFoldDB" id="E3M1S2"/>